<dbReference type="Proteomes" id="UP001383192">
    <property type="component" value="Unassembled WGS sequence"/>
</dbReference>
<accession>A0AAW0DEL6</accession>
<feature type="compositionally biased region" description="Low complexity" evidence="1">
    <location>
        <begin position="269"/>
        <end position="293"/>
    </location>
</feature>
<feature type="region of interest" description="Disordered" evidence="1">
    <location>
        <begin position="241"/>
        <end position="293"/>
    </location>
</feature>
<organism evidence="2 3">
    <name type="scientific">Paramarasmius palmivorus</name>
    <dbReference type="NCBI Taxonomy" id="297713"/>
    <lineage>
        <taxon>Eukaryota</taxon>
        <taxon>Fungi</taxon>
        <taxon>Dikarya</taxon>
        <taxon>Basidiomycota</taxon>
        <taxon>Agaricomycotina</taxon>
        <taxon>Agaricomycetes</taxon>
        <taxon>Agaricomycetidae</taxon>
        <taxon>Agaricales</taxon>
        <taxon>Marasmiineae</taxon>
        <taxon>Marasmiaceae</taxon>
        <taxon>Paramarasmius</taxon>
    </lineage>
</organism>
<reference evidence="2 3" key="1">
    <citation type="submission" date="2024-01" db="EMBL/GenBank/DDBJ databases">
        <title>A draft genome for a cacao thread blight-causing isolate of Paramarasmius palmivorus.</title>
        <authorList>
            <person name="Baruah I.K."/>
            <person name="Bukari Y."/>
            <person name="Amoako-Attah I."/>
            <person name="Meinhardt L.W."/>
            <person name="Bailey B.A."/>
            <person name="Cohen S.P."/>
        </authorList>
    </citation>
    <scope>NUCLEOTIDE SEQUENCE [LARGE SCALE GENOMIC DNA]</scope>
    <source>
        <strain evidence="2 3">GH-12</strain>
    </source>
</reference>
<proteinExistence type="predicted"/>
<evidence type="ECO:0000256" key="1">
    <source>
        <dbReference type="SAM" id="MobiDB-lite"/>
    </source>
</evidence>
<dbReference type="EMBL" id="JAYKXP010000016">
    <property type="protein sequence ID" value="KAK7049559.1"/>
    <property type="molecule type" value="Genomic_DNA"/>
</dbReference>
<name>A0AAW0DEL6_9AGAR</name>
<evidence type="ECO:0000313" key="2">
    <source>
        <dbReference type="EMBL" id="KAK7049559.1"/>
    </source>
</evidence>
<feature type="region of interest" description="Disordered" evidence="1">
    <location>
        <begin position="191"/>
        <end position="225"/>
    </location>
</feature>
<gene>
    <name evidence="2" type="ORF">VNI00_005590</name>
</gene>
<comment type="caution">
    <text evidence="2">The sequence shown here is derived from an EMBL/GenBank/DDBJ whole genome shotgun (WGS) entry which is preliminary data.</text>
</comment>
<sequence>MSKPTPNSSAKAFDGDDDIVVIFVYPRDRVYTTSWGASRYGVYNISDYPFVLGGANHPPFPLNIVCRRSIANRVFPLVISMVEEIFTAGIQDSADNVISFLHTSDSFLEVCRIMDEESVLFWAIILGKRVGVYTNEHAAETSWAMRSGLSNKTIQTHSSFMGAVFAMINHGRSPRYDWVSSVLTPVSAAGNVPPSEAASPLGQQPDVPQTPSRKKGKGKRSPSPDEYDKILEAEAKAEQAAAAASLLRQSPARTRLGSPATPSRHGAASTSSSRLPSTPTTTSKAPSSTIKSSRQLEGFDGVRAVDGEGIQPRDFTARLGDAGWAFFNCFRFSRRVVDQIGVLFATSDSMEDFIDTMAICFVEDDLPRAQVEYIYFLFHSRL</sequence>
<evidence type="ECO:0000313" key="3">
    <source>
        <dbReference type="Proteomes" id="UP001383192"/>
    </source>
</evidence>
<protein>
    <submittedName>
        <fullName evidence="2">Uncharacterized protein</fullName>
    </submittedName>
</protein>
<keyword evidence="3" id="KW-1185">Reference proteome</keyword>
<dbReference type="AlphaFoldDB" id="A0AAW0DEL6"/>